<gene>
    <name evidence="3" type="ORF">BXYJ_LOCUS6098</name>
</gene>
<feature type="signal peptide" evidence="2">
    <location>
        <begin position="1"/>
        <end position="18"/>
    </location>
</feature>
<dbReference type="EMBL" id="CAJFDI010000003">
    <property type="protein sequence ID" value="CAD5220277.1"/>
    <property type="molecule type" value="Genomic_DNA"/>
</dbReference>
<dbReference type="AlphaFoldDB" id="A0A1I7RLT5"/>
<evidence type="ECO:0000256" key="2">
    <source>
        <dbReference type="SAM" id="SignalP"/>
    </source>
</evidence>
<reference evidence="4" key="2">
    <citation type="submission" date="2020-08" db="EMBL/GenBank/DDBJ databases">
        <authorList>
            <person name="Kikuchi T."/>
        </authorList>
    </citation>
    <scope>NUCLEOTIDE SEQUENCE</scope>
    <source>
        <strain evidence="3">Ka4C1</strain>
    </source>
</reference>
<feature type="chain" id="PRO_5036021840" evidence="2">
    <location>
        <begin position="19"/>
        <end position="175"/>
    </location>
</feature>
<evidence type="ECO:0000256" key="1">
    <source>
        <dbReference type="SAM" id="Phobius"/>
    </source>
</evidence>
<evidence type="ECO:0000313" key="7">
    <source>
        <dbReference type="WBParaSite" id="BXY_0167000.1"/>
    </source>
</evidence>
<accession>A0A1I7RLT5</accession>
<keyword evidence="1" id="KW-0472">Membrane</keyword>
<dbReference type="Proteomes" id="UP000659654">
    <property type="component" value="Unassembled WGS sequence"/>
</dbReference>
<keyword evidence="6" id="KW-1185">Reference proteome</keyword>
<keyword evidence="2" id="KW-0732">Signal</keyword>
<protein>
    <submittedName>
        <fullName evidence="3">(pine wood nematode) hypothetical protein</fullName>
    </submittedName>
</protein>
<feature type="transmembrane region" description="Helical" evidence="1">
    <location>
        <begin position="138"/>
        <end position="158"/>
    </location>
</feature>
<keyword evidence="1" id="KW-0812">Transmembrane</keyword>
<evidence type="ECO:0000313" key="4">
    <source>
        <dbReference type="EMBL" id="CAG9106270.1"/>
    </source>
</evidence>
<evidence type="ECO:0000313" key="5">
    <source>
        <dbReference type="Proteomes" id="UP000095284"/>
    </source>
</evidence>
<reference evidence="7" key="1">
    <citation type="submission" date="2016-11" db="UniProtKB">
        <authorList>
            <consortium name="WormBaseParasite"/>
        </authorList>
    </citation>
    <scope>IDENTIFICATION</scope>
</reference>
<name>A0A1I7RLT5_BURXY</name>
<dbReference type="Proteomes" id="UP000582659">
    <property type="component" value="Unassembled WGS sequence"/>
</dbReference>
<sequence>MLLLSCLFLTLLATNLTAIPVGKEANSLPLGLFVTVNTTNHGLDYLPKMMEHIQNELNVTVVIEQIMPLYVTSEDVEKKQTDLSGVELKIITSPGSEITIRDVEDSAYDYYFNLDQENVFHEITRSLPKAKTPKSDNFWTAVFLFCVFTVILLIYSILKWTGYPNQDNSDRIDYT</sequence>
<evidence type="ECO:0000313" key="3">
    <source>
        <dbReference type="EMBL" id="CAD5220277.1"/>
    </source>
</evidence>
<dbReference type="Proteomes" id="UP000095284">
    <property type="component" value="Unplaced"/>
</dbReference>
<evidence type="ECO:0000313" key="6">
    <source>
        <dbReference type="Proteomes" id="UP000659654"/>
    </source>
</evidence>
<dbReference type="WBParaSite" id="BXY_0167000.1">
    <property type="protein sequence ID" value="BXY_0167000.1"/>
    <property type="gene ID" value="BXY_0167000"/>
</dbReference>
<keyword evidence="1" id="KW-1133">Transmembrane helix</keyword>
<dbReference type="EMBL" id="CAJFCV020000003">
    <property type="protein sequence ID" value="CAG9106270.1"/>
    <property type="molecule type" value="Genomic_DNA"/>
</dbReference>
<organism evidence="5 7">
    <name type="scientific">Bursaphelenchus xylophilus</name>
    <name type="common">Pinewood nematode worm</name>
    <name type="synonym">Aphelenchoides xylophilus</name>
    <dbReference type="NCBI Taxonomy" id="6326"/>
    <lineage>
        <taxon>Eukaryota</taxon>
        <taxon>Metazoa</taxon>
        <taxon>Ecdysozoa</taxon>
        <taxon>Nematoda</taxon>
        <taxon>Chromadorea</taxon>
        <taxon>Rhabditida</taxon>
        <taxon>Tylenchina</taxon>
        <taxon>Tylenchomorpha</taxon>
        <taxon>Aphelenchoidea</taxon>
        <taxon>Aphelenchoididae</taxon>
        <taxon>Bursaphelenchus</taxon>
    </lineage>
</organism>
<proteinExistence type="predicted"/>